<dbReference type="CDD" id="cd00093">
    <property type="entry name" value="HTH_XRE"/>
    <property type="match status" value="1"/>
</dbReference>
<evidence type="ECO:0000313" key="3">
    <source>
        <dbReference type="EMBL" id="HDS10351.1"/>
    </source>
</evidence>
<dbReference type="NCBIfam" id="TIGR00270">
    <property type="entry name" value="multiprotein bridging factor aMBF1"/>
    <property type="match status" value="1"/>
</dbReference>
<feature type="domain" description="HTH cro/C1-type" evidence="2">
    <location>
        <begin position="99"/>
        <end position="151"/>
    </location>
</feature>
<dbReference type="Pfam" id="PF01381">
    <property type="entry name" value="HTH_3"/>
    <property type="match status" value="1"/>
</dbReference>
<gene>
    <name evidence="3" type="ORF">ENO04_01830</name>
</gene>
<dbReference type="InterPro" id="IPR004451">
    <property type="entry name" value="MJ0586"/>
</dbReference>
<organism evidence="3">
    <name type="scientific">Fervidicoccus fontis</name>
    <dbReference type="NCBI Taxonomy" id="683846"/>
    <lineage>
        <taxon>Archaea</taxon>
        <taxon>Thermoproteota</taxon>
        <taxon>Thermoprotei</taxon>
        <taxon>Fervidicoccales</taxon>
        <taxon>Fervidicoccaceae</taxon>
        <taxon>Fervidicoccus</taxon>
    </lineage>
</organism>
<dbReference type="Gene3D" id="1.10.260.40">
    <property type="entry name" value="lambda repressor-like DNA-binding domains"/>
    <property type="match status" value="1"/>
</dbReference>
<dbReference type="InterPro" id="IPR010982">
    <property type="entry name" value="Lambda_DNA-bd_dom_sf"/>
</dbReference>
<comment type="caution">
    <text evidence="3">The sequence shown here is derived from an EMBL/GenBank/DDBJ whole genome shotgun (WGS) entry which is preliminary data.</text>
</comment>
<accession>A0A7C1IF42</accession>
<evidence type="ECO:0000259" key="2">
    <source>
        <dbReference type="PROSITE" id="PS50943"/>
    </source>
</evidence>
<protein>
    <submittedName>
        <fullName evidence="3">TIGR00270 family protein</fullName>
    </submittedName>
</protein>
<name>A0A7C1IF42_9CREN</name>
<dbReference type="GO" id="GO:0003677">
    <property type="term" value="F:DNA binding"/>
    <property type="evidence" value="ECO:0007669"/>
    <property type="project" value="InterPro"/>
</dbReference>
<dbReference type="SUPFAM" id="SSF47413">
    <property type="entry name" value="lambda repressor-like DNA-binding domains"/>
    <property type="match status" value="1"/>
</dbReference>
<feature type="region of interest" description="Disordered" evidence="1">
    <location>
        <begin position="54"/>
        <end position="76"/>
    </location>
</feature>
<evidence type="ECO:0000256" key="1">
    <source>
        <dbReference type="SAM" id="MobiDB-lite"/>
    </source>
</evidence>
<dbReference type="SMART" id="SM00530">
    <property type="entry name" value="HTH_XRE"/>
    <property type="match status" value="1"/>
</dbReference>
<feature type="compositionally biased region" description="Basic and acidic residues" evidence="1">
    <location>
        <begin position="64"/>
        <end position="76"/>
    </location>
</feature>
<dbReference type="PROSITE" id="PS50943">
    <property type="entry name" value="HTH_CROC1"/>
    <property type="match status" value="1"/>
</dbReference>
<proteinExistence type="predicted"/>
<reference evidence="3" key="1">
    <citation type="journal article" date="2020" name="mSystems">
        <title>Genome- and Community-Level Interaction Insights into Carbon Utilization and Element Cycling Functions of Hydrothermarchaeota in Hydrothermal Sediment.</title>
        <authorList>
            <person name="Zhou Z."/>
            <person name="Liu Y."/>
            <person name="Xu W."/>
            <person name="Pan J."/>
            <person name="Luo Z.H."/>
            <person name="Li M."/>
        </authorList>
    </citation>
    <scope>NUCLEOTIDE SEQUENCE [LARGE SCALE GENOMIC DNA]</scope>
    <source>
        <strain evidence="3">SpSt-123</strain>
    </source>
</reference>
<dbReference type="EMBL" id="DSDY01000058">
    <property type="protein sequence ID" value="HDS10351.1"/>
    <property type="molecule type" value="Genomic_DNA"/>
</dbReference>
<sequence length="184" mass="20815">MVLERYESLSTTYYCEMCGSPIRGKPIEIIIEGAKLLVCESCFRRVSERQKASSSKATMQIEAPVKKEKAGQTEKKLTRKTISTQKIDYEVIDNYAEAIKRAREKLGWTTQALANRVMESENVIKRIEQGKLRPTIELARKLEKVLGVKLLQPVTSDEEGIVIEGGRAELTLGDLAKIKEKKRD</sequence>
<dbReference type="InterPro" id="IPR001387">
    <property type="entry name" value="Cro/C1-type_HTH"/>
</dbReference>
<dbReference type="AlphaFoldDB" id="A0A7C1IF42"/>